<reference evidence="2 3" key="1">
    <citation type="journal article" date="2018" name="Sci. Rep.">
        <title>Genomic signatures of local adaptation to the degree of environmental predictability in rotifers.</title>
        <authorList>
            <person name="Franch-Gras L."/>
            <person name="Hahn C."/>
            <person name="Garcia-Roger E.M."/>
            <person name="Carmona M.J."/>
            <person name="Serra M."/>
            <person name="Gomez A."/>
        </authorList>
    </citation>
    <scope>NUCLEOTIDE SEQUENCE [LARGE SCALE GENOMIC DNA]</scope>
    <source>
        <strain evidence="2">HYR1</strain>
    </source>
</reference>
<protein>
    <recommendedName>
        <fullName evidence="1">MULE transposase domain-containing protein</fullName>
    </recommendedName>
</protein>
<gene>
    <name evidence="2" type="ORF">BpHYR1_032451</name>
</gene>
<feature type="domain" description="MULE transposase" evidence="1">
    <location>
        <begin position="211"/>
        <end position="259"/>
    </location>
</feature>
<dbReference type="EMBL" id="REGN01000757">
    <property type="protein sequence ID" value="RNA39341.1"/>
    <property type="molecule type" value="Genomic_DNA"/>
</dbReference>
<sequence length="445" mass="51323">MNSFVINRSMLSIVTKFISCLKVKINTFFEFKTTKGKLCIGYLGEKYRFKYESKITGYKSWICCENESSGCLATIKTYENTITKQPITHFGHKIGNENCIRAAIISSNIKESASNSGSAPSTIVNTETRGLALEILSLMPTDSALKRTINRNRKKNSIYTTDPELLIDLRIPQDLKFTASGHRFLLWDSHDDEQEEETRIIIFATDNSLQELSESLDWFADDLKPRTIMTDFEKGAMNAGRSVFTQSNIKACLFHLTQNIWKHIQLLGLSSLYKAPVSNEESTQQFNDDCKKHMKYLFAIAFVPVNDVVNTNYIGEVVPQEGAGRRRRKKDRKEPLFAINVWNMYDNVLSDSSRTINCLEAWHRVFNKRVAISHPQTPVFIQHLVEVQDKVERDLNHIDNGVPNTQRKNQRIRDQRIKRIVEKYNDSDHIQYLNSIGNYFDFIHN</sequence>
<dbReference type="Pfam" id="PF10551">
    <property type="entry name" value="MULE"/>
    <property type="match status" value="1"/>
</dbReference>
<proteinExistence type="predicted"/>
<dbReference type="InterPro" id="IPR018289">
    <property type="entry name" value="MULE_transposase_dom"/>
</dbReference>
<comment type="caution">
    <text evidence="2">The sequence shown here is derived from an EMBL/GenBank/DDBJ whole genome shotgun (WGS) entry which is preliminary data.</text>
</comment>
<dbReference type="Proteomes" id="UP000276133">
    <property type="component" value="Unassembled WGS sequence"/>
</dbReference>
<evidence type="ECO:0000313" key="2">
    <source>
        <dbReference type="EMBL" id="RNA39341.1"/>
    </source>
</evidence>
<evidence type="ECO:0000259" key="1">
    <source>
        <dbReference type="Pfam" id="PF10551"/>
    </source>
</evidence>
<evidence type="ECO:0000313" key="3">
    <source>
        <dbReference type="Proteomes" id="UP000276133"/>
    </source>
</evidence>
<accession>A0A3M7SU17</accession>
<organism evidence="2 3">
    <name type="scientific">Brachionus plicatilis</name>
    <name type="common">Marine rotifer</name>
    <name type="synonym">Brachionus muelleri</name>
    <dbReference type="NCBI Taxonomy" id="10195"/>
    <lineage>
        <taxon>Eukaryota</taxon>
        <taxon>Metazoa</taxon>
        <taxon>Spiralia</taxon>
        <taxon>Gnathifera</taxon>
        <taxon>Rotifera</taxon>
        <taxon>Eurotatoria</taxon>
        <taxon>Monogononta</taxon>
        <taxon>Pseudotrocha</taxon>
        <taxon>Ploima</taxon>
        <taxon>Brachionidae</taxon>
        <taxon>Brachionus</taxon>
    </lineage>
</organism>
<dbReference type="OrthoDB" id="8195004at2759"/>
<dbReference type="AlphaFoldDB" id="A0A3M7SU17"/>
<keyword evidence="3" id="KW-1185">Reference proteome</keyword>
<dbReference type="PANTHER" id="PTHR47160">
    <property type="entry name" value="PUTATIVE-RELATED"/>
    <property type="match status" value="1"/>
</dbReference>
<name>A0A3M7SU17_BRAPC</name>
<dbReference type="PANTHER" id="PTHR47160:SF5">
    <property type="entry name" value="MULE TRANSPOSASE DOMAIN-CONTAINING PROTEIN"/>
    <property type="match status" value="1"/>
</dbReference>